<accession>A0A4V6YE21</accession>
<evidence type="ECO:0000313" key="2">
    <source>
        <dbReference type="Proteomes" id="UP000306409"/>
    </source>
</evidence>
<dbReference type="KEGG" id="rher:EHE19_001525"/>
<dbReference type="EMBL" id="CP061336">
    <property type="protein sequence ID" value="QNU67253.1"/>
    <property type="molecule type" value="Genomic_DNA"/>
</dbReference>
<sequence length="118" mass="13509">MYSKALTLNELNTQIEDLTLVRDVVIKCIKEKPVTAEGIIVQKFIEIQSITEVASFANEKGFRIKSASGERKYTSNDIRDIIENKNNAGYIFKVAKIFFDFNKSKYKIKGLISRLKKV</sequence>
<dbReference type="RefSeq" id="WP_137699039.1">
    <property type="nucleotide sequence ID" value="NZ_CP061336.1"/>
</dbReference>
<gene>
    <name evidence="1" type="ORF">EHE19_001525</name>
</gene>
<name>A0A4V6YE21_9FIRM</name>
<protein>
    <submittedName>
        <fullName evidence="1">Uncharacterized protein</fullName>
    </submittedName>
</protein>
<dbReference type="AlphaFoldDB" id="A0A4V6YE21"/>
<dbReference type="Proteomes" id="UP000306409">
    <property type="component" value="Chromosome"/>
</dbReference>
<reference evidence="1 2" key="1">
    <citation type="submission" date="2020-09" db="EMBL/GenBank/DDBJ databases">
        <title>Characterization and genome sequencing of Ruminiclostridium sp. nov. MA18.</title>
        <authorList>
            <person name="Rettenmaier R."/>
            <person name="Kowollik M.-L."/>
            <person name="Liebl W."/>
            <person name="Zverlov V."/>
        </authorList>
    </citation>
    <scope>NUCLEOTIDE SEQUENCE [LARGE SCALE GENOMIC DNA]</scope>
    <source>
        <strain evidence="1 2">MA18</strain>
    </source>
</reference>
<evidence type="ECO:0000313" key="1">
    <source>
        <dbReference type="EMBL" id="QNU67253.1"/>
    </source>
</evidence>
<dbReference type="OrthoDB" id="9993351at2"/>
<organism evidence="1 2">
    <name type="scientific">Ruminiclostridium herbifermentans</name>
    <dbReference type="NCBI Taxonomy" id="2488810"/>
    <lineage>
        <taxon>Bacteria</taxon>
        <taxon>Bacillati</taxon>
        <taxon>Bacillota</taxon>
        <taxon>Clostridia</taxon>
        <taxon>Eubacteriales</taxon>
        <taxon>Oscillospiraceae</taxon>
        <taxon>Ruminiclostridium</taxon>
    </lineage>
</organism>
<keyword evidence="2" id="KW-1185">Reference proteome</keyword>
<proteinExistence type="predicted"/>